<reference evidence="5" key="2">
    <citation type="submission" date="2021-04" db="EMBL/GenBank/DDBJ databases">
        <authorList>
            <person name="Gilroy R."/>
        </authorList>
    </citation>
    <scope>NUCLEOTIDE SEQUENCE</scope>
    <source>
        <strain evidence="5">23274</strain>
    </source>
</reference>
<reference evidence="5" key="1">
    <citation type="journal article" date="2021" name="PeerJ">
        <title>Extensive microbial diversity within the chicken gut microbiome revealed by metagenomics and culture.</title>
        <authorList>
            <person name="Gilroy R."/>
            <person name="Ravi A."/>
            <person name="Getino M."/>
            <person name="Pursley I."/>
            <person name="Horton D.L."/>
            <person name="Alikhan N.F."/>
            <person name="Baker D."/>
            <person name="Gharbi K."/>
            <person name="Hall N."/>
            <person name="Watson M."/>
            <person name="Adriaenssens E.M."/>
            <person name="Foster-Nyarko E."/>
            <person name="Jarju S."/>
            <person name="Secka A."/>
            <person name="Antonio M."/>
            <person name="Oren A."/>
            <person name="Chaudhuri R.R."/>
            <person name="La Ragione R."/>
            <person name="Hildebrand F."/>
            <person name="Pallen M.J."/>
        </authorList>
    </citation>
    <scope>NUCLEOTIDE SEQUENCE</scope>
    <source>
        <strain evidence="5">23274</strain>
    </source>
</reference>
<proteinExistence type="predicted"/>
<feature type="transmembrane region" description="Helical" evidence="2">
    <location>
        <begin position="78"/>
        <end position="99"/>
    </location>
</feature>
<dbReference type="GO" id="GO:0016989">
    <property type="term" value="F:sigma factor antagonist activity"/>
    <property type="evidence" value="ECO:0007669"/>
    <property type="project" value="TreeGrafter"/>
</dbReference>
<dbReference type="Gene3D" id="3.55.50.30">
    <property type="match status" value="1"/>
</dbReference>
<sequence>MEKEHIQQAEEAIRRAERLNRRLLSGQQEEADAFPADKLEENVERLHAVARMDRQKLAGRLRERIEADKRRRVVGRRWWTLAAGVAAVLAIAVGIRLFYLQEEPERHPVRVGEILVPTLLQEQDEQIVSARPLDLKRKDKTYNVEASHARRKRKAAEEPVVMEQAVIPPGYTYTVRLADGSEVVLNARSELRFPSRFGDTARVVELKGEAYFKVAKSAVPFIVKAGDTQVKVYGTQFNFLYSEQLGISEAVLVEGSIGMAAGEEEVLIVPNQRVYRQAGAALQVEEVNPSDYTAWMGETFKYNSVPLERIVYDIGNWYGIDIDLSPDLRDERYYMEFDKSTSPDRALQILGIIIGRPINQEGGAYIIK</sequence>
<feature type="domain" description="FecR protein" evidence="3">
    <location>
        <begin position="172"/>
        <end position="257"/>
    </location>
</feature>
<evidence type="ECO:0000256" key="2">
    <source>
        <dbReference type="SAM" id="Phobius"/>
    </source>
</evidence>
<gene>
    <name evidence="5" type="ORF">H9863_08635</name>
</gene>
<dbReference type="InterPro" id="IPR012373">
    <property type="entry name" value="Ferrdict_sens_TM"/>
</dbReference>
<dbReference type="Gene3D" id="2.60.120.1440">
    <property type="match status" value="1"/>
</dbReference>
<accession>A0A9D1V185</accession>
<keyword evidence="2" id="KW-0472">Membrane</keyword>
<name>A0A9D1V185_9BACT</name>
<evidence type="ECO:0000256" key="1">
    <source>
        <dbReference type="SAM" id="Coils"/>
    </source>
</evidence>
<protein>
    <submittedName>
        <fullName evidence="5">FecR family protein</fullName>
    </submittedName>
</protein>
<dbReference type="Pfam" id="PF16344">
    <property type="entry name" value="FecR_C"/>
    <property type="match status" value="1"/>
</dbReference>
<dbReference type="AlphaFoldDB" id="A0A9D1V185"/>
<dbReference type="PANTHER" id="PTHR30273:SF2">
    <property type="entry name" value="PROTEIN FECR"/>
    <property type="match status" value="1"/>
</dbReference>
<organism evidence="5 6">
    <name type="scientific">Candidatus Odoribacter faecigallinarum</name>
    <dbReference type="NCBI Taxonomy" id="2838706"/>
    <lineage>
        <taxon>Bacteria</taxon>
        <taxon>Pseudomonadati</taxon>
        <taxon>Bacteroidota</taxon>
        <taxon>Bacteroidia</taxon>
        <taxon>Bacteroidales</taxon>
        <taxon>Odoribacteraceae</taxon>
        <taxon>Odoribacter</taxon>
    </lineage>
</organism>
<keyword evidence="2" id="KW-0812">Transmembrane</keyword>
<evidence type="ECO:0000259" key="4">
    <source>
        <dbReference type="Pfam" id="PF16344"/>
    </source>
</evidence>
<feature type="domain" description="Protein FecR C-terminal" evidence="4">
    <location>
        <begin position="300"/>
        <end position="355"/>
    </location>
</feature>
<comment type="caution">
    <text evidence="5">The sequence shown here is derived from an EMBL/GenBank/DDBJ whole genome shotgun (WGS) entry which is preliminary data.</text>
</comment>
<keyword evidence="2" id="KW-1133">Transmembrane helix</keyword>
<dbReference type="EMBL" id="DXFT01000166">
    <property type="protein sequence ID" value="HIX04159.1"/>
    <property type="molecule type" value="Genomic_DNA"/>
</dbReference>
<feature type="coiled-coil region" evidence="1">
    <location>
        <begin position="2"/>
        <end position="56"/>
    </location>
</feature>
<evidence type="ECO:0000313" key="5">
    <source>
        <dbReference type="EMBL" id="HIX04159.1"/>
    </source>
</evidence>
<dbReference type="Pfam" id="PF04773">
    <property type="entry name" value="FecR"/>
    <property type="match status" value="1"/>
</dbReference>
<dbReference type="PANTHER" id="PTHR30273">
    <property type="entry name" value="PERIPLASMIC SIGNAL SENSOR AND SIGMA FACTOR ACTIVATOR FECR-RELATED"/>
    <property type="match status" value="1"/>
</dbReference>
<dbReference type="Proteomes" id="UP000824202">
    <property type="component" value="Unassembled WGS sequence"/>
</dbReference>
<evidence type="ECO:0000313" key="6">
    <source>
        <dbReference type="Proteomes" id="UP000824202"/>
    </source>
</evidence>
<keyword evidence="1" id="KW-0175">Coiled coil</keyword>
<evidence type="ECO:0000259" key="3">
    <source>
        <dbReference type="Pfam" id="PF04773"/>
    </source>
</evidence>
<dbReference type="InterPro" id="IPR006860">
    <property type="entry name" value="FecR"/>
</dbReference>
<dbReference type="PIRSF" id="PIRSF018266">
    <property type="entry name" value="FecR"/>
    <property type="match status" value="1"/>
</dbReference>
<dbReference type="InterPro" id="IPR032508">
    <property type="entry name" value="FecR_C"/>
</dbReference>